<dbReference type="Proteomes" id="UP001210231">
    <property type="component" value="Unassembled WGS sequence"/>
</dbReference>
<keyword evidence="3" id="KW-1185">Reference proteome</keyword>
<sequence>MGLKLGNQPTHTMLLNELKIIEIFCQLDDFTEKCEQILEGKLIGKQSPYSVNKPGISHSEIVCIEILYHLSGYKCFQYYYEQTVKNGALKSYFPSAPSYSRFVQLKPRVLPLIILYLNLCRVGWLCNLYYTDSTSLSVCHNRRIYNNKVFYGKAKRGKTSTGWFYGFKLFLV</sequence>
<dbReference type="Pfam" id="PF13612">
    <property type="entry name" value="DDE_Tnp_1_3"/>
    <property type="match status" value="1"/>
</dbReference>
<dbReference type="EMBL" id="JAQGEF010000068">
    <property type="protein sequence ID" value="MDA3616887.1"/>
    <property type="molecule type" value="Genomic_DNA"/>
</dbReference>
<dbReference type="RefSeq" id="WP_407033215.1">
    <property type="nucleotide sequence ID" value="NZ_JAQGEF010000068.1"/>
</dbReference>
<dbReference type="InterPro" id="IPR025668">
    <property type="entry name" value="Tnp_DDE_dom"/>
</dbReference>
<evidence type="ECO:0000259" key="1">
    <source>
        <dbReference type="Pfam" id="PF13612"/>
    </source>
</evidence>
<protein>
    <submittedName>
        <fullName evidence="2">IS982 family transposase</fullName>
    </submittedName>
</protein>
<feature type="domain" description="Transposase DDE" evidence="1">
    <location>
        <begin position="128"/>
        <end position="172"/>
    </location>
</feature>
<comment type="caution">
    <text evidence="2">The sequence shown here is derived from an EMBL/GenBank/DDBJ whole genome shotgun (WGS) entry which is preliminary data.</text>
</comment>
<organism evidence="2 3">
    <name type="scientific">Polluticaenibacter yanchengensis</name>
    <dbReference type="NCBI Taxonomy" id="3014562"/>
    <lineage>
        <taxon>Bacteria</taxon>
        <taxon>Pseudomonadati</taxon>
        <taxon>Bacteroidota</taxon>
        <taxon>Chitinophagia</taxon>
        <taxon>Chitinophagales</taxon>
        <taxon>Chitinophagaceae</taxon>
        <taxon>Polluticaenibacter</taxon>
    </lineage>
</organism>
<name>A0ABT4UR98_9BACT</name>
<gene>
    <name evidence="2" type="ORF">O3P16_18930</name>
</gene>
<evidence type="ECO:0000313" key="3">
    <source>
        <dbReference type="Proteomes" id="UP001210231"/>
    </source>
</evidence>
<feature type="non-terminal residue" evidence="2">
    <location>
        <position position="172"/>
    </location>
</feature>
<evidence type="ECO:0000313" key="2">
    <source>
        <dbReference type="EMBL" id="MDA3616887.1"/>
    </source>
</evidence>
<accession>A0ABT4UR98</accession>
<proteinExistence type="predicted"/>
<reference evidence="2 3" key="1">
    <citation type="submission" date="2022-12" db="EMBL/GenBank/DDBJ databases">
        <title>Chitinophagaceae gen. sp. nov., a new member of the family Chitinophagaceae, isolated from soil in a chemical factory.</title>
        <authorList>
            <person name="Ke Z."/>
        </authorList>
    </citation>
    <scope>NUCLEOTIDE SEQUENCE [LARGE SCALE GENOMIC DNA]</scope>
    <source>
        <strain evidence="2 3">LY-5</strain>
    </source>
</reference>